<proteinExistence type="predicted"/>
<keyword evidence="5" id="KW-0862">Zinc</keyword>
<keyword evidence="4 7" id="KW-0863">Zinc-finger</keyword>
<dbReference type="AlphaFoldDB" id="A0A8C8REM6"/>
<feature type="compositionally biased region" description="Polar residues" evidence="8">
    <location>
        <begin position="1"/>
        <end position="10"/>
    </location>
</feature>
<dbReference type="GO" id="GO:0000978">
    <property type="term" value="F:RNA polymerase II cis-regulatory region sequence-specific DNA binding"/>
    <property type="evidence" value="ECO:0007669"/>
    <property type="project" value="TreeGrafter"/>
</dbReference>
<dbReference type="PANTHER" id="PTHR23226">
    <property type="entry name" value="ZINC FINGER AND SCAN DOMAIN-CONTAINING"/>
    <property type="match status" value="1"/>
</dbReference>
<dbReference type="Ensembl" id="ENSPCET00000004098.1">
    <property type="protein sequence ID" value="ENSPCEP00000003970.1"/>
    <property type="gene ID" value="ENSPCEG00000003180.1"/>
</dbReference>
<evidence type="ECO:0000256" key="1">
    <source>
        <dbReference type="ARBA" id="ARBA00004123"/>
    </source>
</evidence>
<protein>
    <recommendedName>
        <fullName evidence="9">C2H2-type domain-containing protein</fullName>
    </recommendedName>
</protein>
<evidence type="ECO:0000256" key="4">
    <source>
        <dbReference type="ARBA" id="ARBA00022771"/>
    </source>
</evidence>
<sequence length="104" mass="11923">MSFSHSSTLIGHQRTHRGDKPYKCPQCRKSFRHKSTLVKHQRTHTGERPYSCPKPQGRIRSLGCCPLKGVLKTCPFPLAERRVPALRHWDPSRGKVRIPTAARK</sequence>
<dbReference type="PROSITE" id="PS50157">
    <property type="entry name" value="ZINC_FINGER_C2H2_2"/>
    <property type="match status" value="2"/>
</dbReference>
<reference evidence="10" key="2">
    <citation type="submission" date="2025-09" db="UniProtKB">
        <authorList>
            <consortium name="Ensembl"/>
        </authorList>
    </citation>
    <scope>IDENTIFICATION</scope>
</reference>
<dbReference type="PANTHER" id="PTHR23226:SF416">
    <property type="entry name" value="FI01424P"/>
    <property type="match status" value="1"/>
</dbReference>
<keyword evidence="6" id="KW-0539">Nucleus</keyword>
<comment type="subcellular location">
    <subcellularLocation>
        <location evidence="1">Nucleus</location>
    </subcellularLocation>
</comment>
<dbReference type="SUPFAM" id="SSF57667">
    <property type="entry name" value="beta-beta-alpha zinc fingers"/>
    <property type="match status" value="1"/>
</dbReference>
<feature type="domain" description="C2H2-type" evidence="9">
    <location>
        <begin position="22"/>
        <end position="49"/>
    </location>
</feature>
<keyword evidence="2" id="KW-0479">Metal-binding</keyword>
<dbReference type="Gene3D" id="3.30.160.60">
    <property type="entry name" value="Classic Zinc Finger"/>
    <property type="match status" value="2"/>
</dbReference>
<keyword evidence="11" id="KW-1185">Reference proteome</keyword>
<dbReference type="GO" id="GO:0000981">
    <property type="term" value="F:DNA-binding transcription factor activity, RNA polymerase II-specific"/>
    <property type="evidence" value="ECO:0007669"/>
    <property type="project" value="TreeGrafter"/>
</dbReference>
<name>A0A8C8REM6_9SAUR</name>
<keyword evidence="3" id="KW-0677">Repeat</keyword>
<reference evidence="10" key="1">
    <citation type="submission" date="2025-08" db="UniProtKB">
        <authorList>
            <consortium name="Ensembl"/>
        </authorList>
    </citation>
    <scope>IDENTIFICATION</scope>
</reference>
<feature type="domain" description="C2H2-type" evidence="9">
    <location>
        <begin position="1"/>
        <end position="21"/>
    </location>
</feature>
<dbReference type="Proteomes" id="UP000694393">
    <property type="component" value="Unplaced"/>
</dbReference>
<dbReference type="SMART" id="SM00355">
    <property type="entry name" value="ZnF_C2H2"/>
    <property type="match status" value="1"/>
</dbReference>
<dbReference type="InterPro" id="IPR036236">
    <property type="entry name" value="Znf_C2H2_sf"/>
</dbReference>
<evidence type="ECO:0000313" key="11">
    <source>
        <dbReference type="Proteomes" id="UP000694393"/>
    </source>
</evidence>
<evidence type="ECO:0000256" key="7">
    <source>
        <dbReference type="PROSITE-ProRule" id="PRU00042"/>
    </source>
</evidence>
<organism evidence="10 11">
    <name type="scientific">Pelusios castaneus</name>
    <name type="common">West African mud turtle</name>
    <dbReference type="NCBI Taxonomy" id="367368"/>
    <lineage>
        <taxon>Eukaryota</taxon>
        <taxon>Metazoa</taxon>
        <taxon>Chordata</taxon>
        <taxon>Craniata</taxon>
        <taxon>Vertebrata</taxon>
        <taxon>Euteleostomi</taxon>
        <taxon>Archelosauria</taxon>
        <taxon>Testudinata</taxon>
        <taxon>Testudines</taxon>
        <taxon>Pleurodira</taxon>
        <taxon>Pelomedusidae</taxon>
        <taxon>Pelusios</taxon>
    </lineage>
</organism>
<dbReference type="PROSITE" id="PS00028">
    <property type="entry name" value="ZINC_FINGER_C2H2_1"/>
    <property type="match status" value="1"/>
</dbReference>
<evidence type="ECO:0000256" key="3">
    <source>
        <dbReference type="ARBA" id="ARBA00022737"/>
    </source>
</evidence>
<evidence type="ECO:0000256" key="2">
    <source>
        <dbReference type="ARBA" id="ARBA00022723"/>
    </source>
</evidence>
<evidence type="ECO:0000256" key="8">
    <source>
        <dbReference type="SAM" id="MobiDB-lite"/>
    </source>
</evidence>
<dbReference type="InterPro" id="IPR013087">
    <property type="entry name" value="Znf_C2H2_type"/>
</dbReference>
<dbReference type="FunFam" id="3.30.160.60:FF:002343">
    <property type="entry name" value="Zinc finger protein 33A"/>
    <property type="match status" value="1"/>
</dbReference>
<evidence type="ECO:0000256" key="6">
    <source>
        <dbReference type="ARBA" id="ARBA00023242"/>
    </source>
</evidence>
<dbReference type="Pfam" id="PF00096">
    <property type="entry name" value="zf-C2H2"/>
    <property type="match status" value="1"/>
</dbReference>
<dbReference type="GO" id="GO:0008270">
    <property type="term" value="F:zinc ion binding"/>
    <property type="evidence" value="ECO:0007669"/>
    <property type="project" value="UniProtKB-KW"/>
</dbReference>
<feature type="region of interest" description="Disordered" evidence="8">
    <location>
        <begin position="1"/>
        <end position="25"/>
    </location>
</feature>
<accession>A0A8C8REM6</accession>
<dbReference type="GO" id="GO:0005634">
    <property type="term" value="C:nucleus"/>
    <property type="evidence" value="ECO:0007669"/>
    <property type="project" value="UniProtKB-SubCell"/>
</dbReference>
<evidence type="ECO:0000259" key="9">
    <source>
        <dbReference type="PROSITE" id="PS50157"/>
    </source>
</evidence>
<evidence type="ECO:0000256" key="5">
    <source>
        <dbReference type="ARBA" id="ARBA00022833"/>
    </source>
</evidence>
<evidence type="ECO:0000313" key="10">
    <source>
        <dbReference type="Ensembl" id="ENSPCEP00000003970.1"/>
    </source>
</evidence>